<keyword evidence="3" id="KW-1185">Reference proteome</keyword>
<dbReference type="EMBL" id="QJNS01000576">
    <property type="protein sequence ID" value="RYO76550.1"/>
    <property type="molecule type" value="Genomic_DNA"/>
</dbReference>
<name>A0ABY0GSY2_9PEZI</name>
<dbReference type="Gene3D" id="3.30.70.1130">
    <property type="entry name" value="EIF_2_alpha"/>
    <property type="match status" value="1"/>
</dbReference>
<reference evidence="2 3" key="1">
    <citation type="submission" date="2018-06" db="EMBL/GenBank/DDBJ databases">
        <title>Complete Genomes of Monosporascus.</title>
        <authorList>
            <person name="Robinson A.J."/>
            <person name="Natvig D.O."/>
        </authorList>
    </citation>
    <scope>NUCLEOTIDE SEQUENCE [LARGE SCALE GENOMIC DNA]</scope>
    <source>
        <strain evidence="2 3">CBS 609.92</strain>
    </source>
</reference>
<evidence type="ECO:0000256" key="1">
    <source>
        <dbReference type="SAM" id="MobiDB-lite"/>
    </source>
</evidence>
<feature type="compositionally biased region" description="Acidic residues" evidence="1">
    <location>
        <begin position="59"/>
        <end position="69"/>
    </location>
</feature>
<gene>
    <name evidence="2" type="ORF">DL762_009765</name>
</gene>
<dbReference type="InterPro" id="IPR024055">
    <property type="entry name" value="TIF2_asu_C"/>
</dbReference>
<comment type="caution">
    <text evidence="2">The sequence shown here is derived from an EMBL/GenBank/DDBJ whole genome shotgun (WGS) entry which is preliminary data.</text>
</comment>
<dbReference type="SUPFAM" id="SSF110993">
    <property type="entry name" value="eIF-2-alpha, C-terminal domain"/>
    <property type="match status" value="1"/>
</dbReference>
<proteinExistence type="predicted"/>
<evidence type="ECO:0000313" key="3">
    <source>
        <dbReference type="Proteomes" id="UP000294003"/>
    </source>
</evidence>
<organism evidence="2 3">
    <name type="scientific">Monosporascus cannonballus</name>
    <dbReference type="NCBI Taxonomy" id="155416"/>
    <lineage>
        <taxon>Eukaryota</taxon>
        <taxon>Fungi</taxon>
        <taxon>Dikarya</taxon>
        <taxon>Ascomycota</taxon>
        <taxon>Pezizomycotina</taxon>
        <taxon>Sordariomycetes</taxon>
        <taxon>Xylariomycetidae</taxon>
        <taxon>Xylariales</taxon>
        <taxon>Xylariales incertae sedis</taxon>
        <taxon>Monosporascus</taxon>
    </lineage>
</organism>
<accession>A0ABY0GSY2</accession>
<feature type="region of interest" description="Disordered" evidence="1">
    <location>
        <begin position="50"/>
        <end position="77"/>
    </location>
</feature>
<sequence length="77" mass="8209">MRFGIDLVSRGSIEKTRKAIRASGGDLVVKMAPTAVDSSDDARLQALMEQRERENAEVSGDEDSDDGSDDGNIGPQA</sequence>
<protein>
    <submittedName>
        <fullName evidence="2">Uncharacterized protein</fullName>
    </submittedName>
</protein>
<dbReference type="Proteomes" id="UP000294003">
    <property type="component" value="Unassembled WGS sequence"/>
</dbReference>
<evidence type="ECO:0000313" key="2">
    <source>
        <dbReference type="EMBL" id="RYO76550.1"/>
    </source>
</evidence>